<evidence type="ECO:0000313" key="3">
    <source>
        <dbReference type="Proteomes" id="UP001596237"/>
    </source>
</evidence>
<protein>
    <submittedName>
        <fullName evidence="2">Uncharacterized protein</fullName>
    </submittedName>
</protein>
<evidence type="ECO:0000256" key="1">
    <source>
        <dbReference type="SAM" id="MobiDB-lite"/>
    </source>
</evidence>
<name>A0ABW1WPB2_9HYPH</name>
<keyword evidence="3" id="KW-1185">Reference proteome</keyword>
<reference evidence="3" key="1">
    <citation type="journal article" date="2019" name="Int. J. Syst. Evol. Microbiol.">
        <title>The Global Catalogue of Microorganisms (GCM) 10K type strain sequencing project: providing services to taxonomists for standard genome sequencing and annotation.</title>
        <authorList>
            <consortium name="The Broad Institute Genomics Platform"/>
            <consortium name="The Broad Institute Genome Sequencing Center for Infectious Disease"/>
            <person name="Wu L."/>
            <person name="Ma J."/>
        </authorList>
    </citation>
    <scope>NUCLEOTIDE SEQUENCE [LARGE SCALE GENOMIC DNA]</scope>
    <source>
        <strain evidence="3">CCUG 36916</strain>
    </source>
</reference>
<sequence>MKGFIVARPESEPARFVSSFDPVLAGVAQGLARLFPPVRTIRPQHESDTGGHPATRRGDESGGEEERA</sequence>
<accession>A0ABW1WPB2</accession>
<dbReference type="EMBL" id="JBHSTT010000043">
    <property type="protein sequence ID" value="MFC6390382.1"/>
    <property type="molecule type" value="Genomic_DNA"/>
</dbReference>
<feature type="region of interest" description="Disordered" evidence="1">
    <location>
        <begin position="39"/>
        <end position="68"/>
    </location>
</feature>
<proteinExistence type="predicted"/>
<comment type="caution">
    <text evidence="2">The sequence shown here is derived from an EMBL/GenBank/DDBJ whole genome shotgun (WGS) entry which is preliminary data.</text>
</comment>
<evidence type="ECO:0000313" key="2">
    <source>
        <dbReference type="EMBL" id="MFC6390382.1"/>
    </source>
</evidence>
<feature type="compositionally biased region" description="Basic and acidic residues" evidence="1">
    <location>
        <begin position="56"/>
        <end position="68"/>
    </location>
</feature>
<dbReference type="Proteomes" id="UP001596237">
    <property type="component" value="Unassembled WGS sequence"/>
</dbReference>
<gene>
    <name evidence="2" type="ORF">ACFQDP_13725</name>
</gene>
<dbReference type="RefSeq" id="WP_009862784.1">
    <property type="nucleotide sequence ID" value="NZ_JBHSTT010000043.1"/>
</dbReference>
<organism evidence="2 3">
    <name type="scientific">Methylorubrum zatmanii</name>
    <dbReference type="NCBI Taxonomy" id="29429"/>
    <lineage>
        <taxon>Bacteria</taxon>
        <taxon>Pseudomonadati</taxon>
        <taxon>Pseudomonadota</taxon>
        <taxon>Alphaproteobacteria</taxon>
        <taxon>Hyphomicrobiales</taxon>
        <taxon>Methylobacteriaceae</taxon>
        <taxon>Methylorubrum</taxon>
    </lineage>
</organism>